<dbReference type="Gene3D" id="2.20.70.30">
    <property type="entry name" value="Nascent polypeptide-associated complex domain"/>
    <property type="match status" value="1"/>
</dbReference>
<evidence type="ECO:0000313" key="2">
    <source>
        <dbReference type="EMBL" id="EQD29545.1"/>
    </source>
</evidence>
<dbReference type="InterPro" id="IPR002715">
    <property type="entry name" value="Nas_poly-pep-assoc_cplx_dom"/>
</dbReference>
<dbReference type="PROSITE" id="PS51151">
    <property type="entry name" value="NAC_AB"/>
    <property type="match status" value="1"/>
</dbReference>
<dbReference type="EMBL" id="AUZY01012545">
    <property type="protein sequence ID" value="EQD29545.1"/>
    <property type="molecule type" value="Genomic_DNA"/>
</dbReference>
<protein>
    <submittedName>
        <fullName evidence="2">Nascent polypeptide-associated complex protein</fullName>
    </submittedName>
</protein>
<comment type="caution">
    <text evidence="2">The sequence shown here is derived from an EMBL/GenBank/DDBJ whole genome shotgun (WGS) entry which is preliminary data.</text>
</comment>
<feature type="non-terminal residue" evidence="2">
    <location>
        <position position="70"/>
    </location>
</feature>
<dbReference type="AlphaFoldDB" id="T0ZI76"/>
<reference evidence="2" key="1">
    <citation type="submission" date="2013-08" db="EMBL/GenBank/DDBJ databases">
        <authorList>
            <person name="Mendez C."/>
            <person name="Richter M."/>
            <person name="Ferrer M."/>
            <person name="Sanchez J."/>
        </authorList>
    </citation>
    <scope>NUCLEOTIDE SEQUENCE</scope>
</reference>
<organism evidence="2">
    <name type="scientific">mine drainage metagenome</name>
    <dbReference type="NCBI Taxonomy" id="410659"/>
    <lineage>
        <taxon>unclassified sequences</taxon>
        <taxon>metagenomes</taxon>
        <taxon>ecological metagenomes</taxon>
    </lineage>
</organism>
<gene>
    <name evidence="2" type="ORF">B1B_18718</name>
</gene>
<reference evidence="2" key="2">
    <citation type="journal article" date="2014" name="ISME J.">
        <title>Microbial stratification in low pH oxic and suboxic macroscopic growths along an acid mine drainage.</title>
        <authorList>
            <person name="Mendez-Garcia C."/>
            <person name="Mesa V."/>
            <person name="Sprenger R.R."/>
            <person name="Richter M."/>
            <person name="Diez M.S."/>
            <person name="Solano J."/>
            <person name="Bargiela R."/>
            <person name="Golyshina O.V."/>
            <person name="Manteca A."/>
            <person name="Ramos J.L."/>
            <person name="Gallego J.R."/>
            <person name="Llorente I."/>
            <person name="Martins Dos Santos V.A."/>
            <person name="Jensen O.N."/>
            <person name="Pelaez A.I."/>
            <person name="Sanchez J."/>
            <person name="Ferrer M."/>
        </authorList>
    </citation>
    <scope>NUCLEOTIDE SEQUENCE</scope>
</reference>
<feature type="domain" description="NAC-A/B" evidence="1">
    <location>
        <begin position="4"/>
        <end position="70"/>
    </location>
</feature>
<proteinExistence type="predicted"/>
<sequence length="70" mass="7729">MMPNIDPRTLKNMMAKMGIKSSEVEAEKVVISCADRDIIITEPQITMIEAQGTTSFQIAGTITEQEKQVS</sequence>
<evidence type="ECO:0000259" key="1">
    <source>
        <dbReference type="PROSITE" id="PS51151"/>
    </source>
</evidence>
<dbReference type="Pfam" id="PF01849">
    <property type="entry name" value="NAC"/>
    <property type="match status" value="1"/>
</dbReference>
<accession>T0ZI76</accession>
<dbReference type="InterPro" id="IPR038187">
    <property type="entry name" value="NAC_A/B_dom_sf"/>
</dbReference>
<name>T0ZI76_9ZZZZ</name>
<dbReference type="SMART" id="SM01407">
    <property type="entry name" value="NAC"/>
    <property type="match status" value="1"/>
</dbReference>